<name>A0A1B7LGQ5_9FIRM</name>
<dbReference type="STRING" id="1838280.A6M21_06825"/>
<keyword evidence="3" id="KW-1185">Reference proteome</keyword>
<dbReference type="InterPro" id="IPR052513">
    <property type="entry name" value="Thioester_dehydratase-like"/>
</dbReference>
<dbReference type="InterPro" id="IPR022002">
    <property type="entry name" value="ChsH2_Znr"/>
</dbReference>
<feature type="domain" description="ChsH2 rubredoxin-like zinc ribbon" evidence="1">
    <location>
        <begin position="35"/>
        <end position="68"/>
    </location>
</feature>
<dbReference type="Proteomes" id="UP000078532">
    <property type="component" value="Unassembled WGS sequence"/>
</dbReference>
<evidence type="ECO:0000313" key="2">
    <source>
        <dbReference type="EMBL" id="OAT85250.1"/>
    </source>
</evidence>
<dbReference type="RefSeq" id="WP_066666998.1">
    <property type="nucleotide sequence ID" value="NZ_LYVF01000069.1"/>
</dbReference>
<dbReference type="AlphaFoldDB" id="A0A1B7LGQ5"/>
<accession>A0A1B7LGQ5</accession>
<dbReference type="EMBL" id="LYVF01000069">
    <property type="protein sequence ID" value="OAT85250.1"/>
    <property type="molecule type" value="Genomic_DNA"/>
</dbReference>
<sequence>MKGISLLEGKYAVTMDPYPQQSKEFNRIHPFYENLRQKRFTTTRCRSCGWRSFPPRVICPECLSTELEWVDLPVRGRVLVVTEEETGVPAGFDPPLIHALIDLDGQLTYFGRVINCATGELKEGDEVKLAVFRVEPVPVDAKKGAVILQERVFFAFEKVK</sequence>
<proteinExistence type="predicted"/>
<evidence type="ECO:0000259" key="1">
    <source>
        <dbReference type="Pfam" id="PF12172"/>
    </source>
</evidence>
<protein>
    <recommendedName>
        <fullName evidence="1">ChsH2 rubredoxin-like zinc ribbon domain-containing protein</fullName>
    </recommendedName>
</protein>
<dbReference type="Gene3D" id="6.10.30.10">
    <property type="match status" value="1"/>
</dbReference>
<dbReference type="OrthoDB" id="9785144at2"/>
<organism evidence="2 3">
    <name type="scientific">Desulfotomaculum copahuensis</name>
    <dbReference type="NCBI Taxonomy" id="1838280"/>
    <lineage>
        <taxon>Bacteria</taxon>
        <taxon>Bacillati</taxon>
        <taxon>Bacillota</taxon>
        <taxon>Clostridia</taxon>
        <taxon>Eubacteriales</taxon>
        <taxon>Desulfotomaculaceae</taxon>
        <taxon>Desulfotomaculum</taxon>
    </lineage>
</organism>
<dbReference type="Pfam" id="PF12172">
    <property type="entry name" value="zf-ChsH2"/>
    <property type="match status" value="1"/>
</dbReference>
<reference evidence="2 3" key="1">
    <citation type="submission" date="2016-04" db="EMBL/GenBank/DDBJ databases">
        <authorList>
            <person name="Evans L.H."/>
            <person name="Alamgir A."/>
            <person name="Owens N."/>
            <person name="Weber N.D."/>
            <person name="Virtaneva K."/>
            <person name="Barbian K."/>
            <person name="Babar A."/>
            <person name="Rosenke K."/>
        </authorList>
    </citation>
    <scope>NUCLEOTIDE SEQUENCE [LARGE SCALE GENOMIC DNA]</scope>
    <source>
        <strain evidence="2 3">LMa1</strain>
    </source>
</reference>
<dbReference type="PANTHER" id="PTHR34075:SF5">
    <property type="entry name" value="BLR3430 PROTEIN"/>
    <property type="match status" value="1"/>
</dbReference>
<evidence type="ECO:0000313" key="3">
    <source>
        <dbReference type="Proteomes" id="UP000078532"/>
    </source>
</evidence>
<comment type="caution">
    <text evidence="2">The sequence shown here is derived from an EMBL/GenBank/DDBJ whole genome shotgun (WGS) entry which is preliminary data.</text>
</comment>
<gene>
    <name evidence="2" type="ORF">A6M21_06825</name>
</gene>
<dbReference type="SUPFAM" id="SSF50249">
    <property type="entry name" value="Nucleic acid-binding proteins"/>
    <property type="match status" value="1"/>
</dbReference>
<dbReference type="InterPro" id="IPR012340">
    <property type="entry name" value="NA-bd_OB-fold"/>
</dbReference>
<dbReference type="PANTHER" id="PTHR34075">
    <property type="entry name" value="BLR3430 PROTEIN"/>
    <property type="match status" value="1"/>
</dbReference>